<dbReference type="InterPro" id="IPR020904">
    <property type="entry name" value="Sc_DH/Rdtase_CS"/>
</dbReference>
<reference evidence="4 5" key="1">
    <citation type="submission" date="2021-01" db="EMBL/GenBank/DDBJ databases">
        <title>Roseomonas sp. nov, a bacterium isolated from an oil production mixture in Yumen Oilfield.</title>
        <authorList>
            <person name="Wu D."/>
        </authorList>
    </citation>
    <scope>NUCLEOTIDE SEQUENCE [LARGE SCALE GENOMIC DNA]</scope>
    <source>
        <strain evidence="4 5">ROY-5-3</strain>
    </source>
</reference>
<organism evidence="4 5">
    <name type="scientific">Falsiroseomonas oleicola</name>
    <dbReference type="NCBI Taxonomy" id="2801474"/>
    <lineage>
        <taxon>Bacteria</taxon>
        <taxon>Pseudomonadati</taxon>
        <taxon>Pseudomonadota</taxon>
        <taxon>Alphaproteobacteria</taxon>
        <taxon>Acetobacterales</taxon>
        <taxon>Roseomonadaceae</taxon>
        <taxon>Falsiroseomonas</taxon>
    </lineage>
</organism>
<evidence type="ECO:0000256" key="3">
    <source>
        <dbReference type="ARBA" id="ARBA00023027"/>
    </source>
</evidence>
<keyword evidence="3" id="KW-0520">NAD</keyword>
<dbReference type="RefSeq" id="WP_216873531.1">
    <property type="nucleotide sequence ID" value="NZ_JAERQM010000001.1"/>
</dbReference>
<dbReference type="Proteomes" id="UP000689967">
    <property type="component" value="Unassembled WGS sequence"/>
</dbReference>
<evidence type="ECO:0000256" key="1">
    <source>
        <dbReference type="ARBA" id="ARBA00006484"/>
    </source>
</evidence>
<sequence>MPDPSHRFAGRIGLVTGAASGLGRDAALALAAEGARLVLFDLDAAGLEAVAARCPGAVTVAGEVSRAADIERAAAALDALGPASLLVTAAGLLGPTRPLAEVEEAEWDRLFAVNVKGTWLALKALLPRMEKAGGGAVVTVASGSGLVGNAIFPAYSASKGAVVLMTRSVAVSHAMQGIRANTVCPGQIETPMLRGVFEQLGERAAGVEAMFRAKNPSGRFGEVGEVTAAVLFLLSDAASYINGAALPIDGGRLA</sequence>
<dbReference type="Pfam" id="PF13561">
    <property type="entry name" value="adh_short_C2"/>
    <property type="match status" value="1"/>
</dbReference>
<protein>
    <submittedName>
        <fullName evidence="4">SDR family oxidoreductase</fullName>
    </submittedName>
</protein>
<accession>A0ABS6H3J7</accession>
<dbReference type="EMBL" id="JAERQM010000001">
    <property type="protein sequence ID" value="MBU8543249.1"/>
    <property type="molecule type" value="Genomic_DNA"/>
</dbReference>
<comment type="caution">
    <text evidence="4">The sequence shown here is derived from an EMBL/GenBank/DDBJ whole genome shotgun (WGS) entry which is preliminary data.</text>
</comment>
<dbReference type="InterPro" id="IPR002347">
    <property type="entry name" value="SDR_fam"/>
</dbReference>
<keyword evidence="2" id="KW-0560">Oxidoreductase</keyword>
<evidence type="ECO:0000256" key="2">
    <source>
        <dbReference type="ARBA" id="ARBA00023002"/>
    </source>
</evidence>
<dbReference type="InterPro" id="IPR051122">
    <property type="entry name" value="SDR_DHRS6-like"/>
</dbReference>
<evidence type="ECO:0000313" key="5">
    <source>
        <dbReference type="Proteomes" id="UP000689967"/>
    </source>
</evidence>
<dbReference type="PROSITE" id="PS00061">
    <property type="entry name" value="ADH_SHORT"/>
    <property type="match status" value="1"/>
</dbReference>
<gene>
    <name evidence="4" type="ORF">JJQ90_06005</name>
</gene>
<keyword evidence="5" id="KW-1185">Reference proteome</keyword>
<dbReference type="PANTHER" id="PTHR43477">
    <property type="entry name" value="DIHYDROANTICAPSIN 7-DEHYDROGENASE"/>
    <property type="match status" value="1"/>
</dbReference>
<dbReference type="PANTHER" id="PTHR43477:SF4">
    <property type="entry name" value="DEHYDROGENASE_REDUCTASE SDR FAMILY MEMBER 6"/>
    <property type="match status" value="1"/>
</dbReference>
<name>A0ABS6H3J7_9PROT</name>
<proteinExistence type="inferred from homology"/>
<evidence type="ECO:0000313" key="4">
    <source>
        <dbReference type="EMBL" id="MBU8543249.1"/>
    </source>
</evidence>
<comment type="similarity">
    <text evidence="1">Belongs to the short-chain dehydrogenases/reductases (SDR) family.</text>
</comment>